<dbReference type="Proteomes" id="UP000414233">
    <property type="component" value="Unassembled WGS sequence"/>
</dbReference>
<name>A0A5E4YUM5_9BURK</name>
<evidence type="ECO:0000313" key="1">
    <source>
        <dbReference type="EMBL" id="VVE52157.1"/>
    </source>
</evidence>
<reference evidence="1 2" key="1">
    <citation type="submission" date="2019-08" db="EMBL/GenBank/DDBJ databases">
        <authorList>
            <person name="Peeters C."/>
        </authorList>
    </citation>
    <scope>NUCLEOTIDE SEQUENCE [LARGE SCALE GENOMIC DNA]</scope>
    <source>
        <strain evidence="1 2">LMG 30175</strain>
    </source>
</reference>
<sequence length="109" mass="12397">MPSRPFPDFDARARPWRIALIYLVLATHAMHSHGQETSTDPYYQPCIAVADSAARKAAGRWHMVPVELVDRCARHLSPTTVDVDPVDVWYVRDPMAVYAPDRVRPWLAT</sequence>
<proteinExistence type="predicted"/>
<dbReference type="EMBL" id="CABPRZ010000027">
    <property type="protein sequence ID" value="VVE52157.1"/>
    <property type="molecule type" value="Genomic_DNA"/>
</dbReference>
<gene>
    <name evidence="1" type="ORF">PTE30175_04661</name>
</gene>
<evidence type="ECO:0000313" key="2">
    <source>
        <dbReference type="Proteomes" id="UP000414233"/>
    </source>
</evidence>
<dbReference type="RefSeq" id="WP_150699435.1">
    <property type="nucleotide sequence ID" value="NZ_CABPRZ010000027.1"/>
</dbReference>
<protein>
    <submittedName>
        <fullName evidence="1">Uncharacterized protein</fullName>
    </submittedName>
</protein>
<organism evidence="1 2">
    <name type="scientific">Pandoraea terrae</name>
    <dbReference type="NCBI Taxonomy" id="1537710"/>
    <lineage>
        <taxon>Bacteria</taxon>
        <taxon>Pseudomonadati</taxon>
        <taxon>Pseudomonadota</taxon>
        <taxon>Betaproteobacteria</taxon>
        <taxon>Burkholderiales</taxon>
        <taxon>Burkholderiaceae</taxon>
        <taxon>Pandoraea</taxon>
    </lineage>
</organism>
<keyword evidence="2" id="KW-1185">Reference proteome</keyword>
<dbReference type="AlphaFoldDB" id="A0A5E4YUM5"/>
<accession>A0A5E4YUM5</accession>